<dbReference type="RefSeq" id="WP_015359256.1">
    <property type="nucleotide sequence ID" value="NZ_CP014672.1"/>
</dbReference>
<evidence type="ECO:0000313" key="3">
    <source>
        <dbReference type="EMBL" id="ANW98921.1"/>
    </source>
</evidence>
<protein>
    <submittedName>
        <fullName evidence="3">Uncharacterized protein</fullName>
    </submittedName>
</protein>
<feature type="repeat" description="TPR" evidence="1">
    <location>
        <begin position="82"/>
        <end position="115"/>
    </location>
</feature>
<dbReference type="Gene3D" id="1.25.40.10">
    <property type="entry name" value="Tetratricopeptide repeat domain"/>
    <property type="match status" value="1"/>
</dbReference>
<dbReference type="InterPro" id="IPR011990">
    <property type="entry name" value="TPR-like_helical_dom_sf"/>
</dbReference>
<dbReference type="SUPFAM" id="SSF81901">
    <property type="entry name" value="HCP-like"/>
    <property type="match status" value="1"/>
</dbReference>
<dbReference type="AlphaFoldDB" id="A0A1B1YDT3"/>
<feature type="repeat" description="TPR" evidence="1">
    <location>
        <begin position="186"/>
        <end position="219"/>
    </location>
</feature>
<dbReference type="Pfam" id="PF14559">
    <property type="entry name" value="TPR_19"/>
    <property type="match status" value="1"/>
</dbReference>
<name>A0A1B1YDT3_THEST</name>
<dbReference type="PANTHER" id="PTHR44998:SF1">
    <property type="entry name" value="UDP-N-ACETYLGLUCOSAMINE--PEPTIDE N-ACETYLGLUCOSAMINYLTRANSFERASE 110 KDA SUBUNIT"/>
    <property type="match status" value="1"/>
</dbReference>
<keyword evidence="2" id="KW-0472">Membrane</keyword>
<dbReference type="InterPro" id="IPR019734">
    <property type="entry name" value="TPR_rpt"/>
</dbReference>
<keyword evidence="1" id="KW-0802">TPR repeat</keyword>
<dbReference type="GO" id="GO:0016757">
    <property type="term" value="F:glycosyltransferase activity"/>
    <property type="evidence" value="ECO:0007669"/>
    <property type="project" value="TreeGrafter"/>
</dbReference>
<keyword evidence="2" id="KW-1133">Transmembrane helix</keyword>
<feature type="repeat" description="TPR" evidence="1">
    <location>
        <begin position="152"/>
        <end position="185"/>
    </location>
</feature>
<gene>
    <name evidence="3" type="ORF">CSTERTH_07750</name>
</gene>
<reference evidence="3 4" key="1">
    <citation type="submission" date="2016-02" db="EMBL/GenBank/DDBJ databases">
        <title>Comparison of Clostridium stercorarium subspecies using comparative genomics and transcriptomics.</title>
        <authorList>
            <person name="Schellenberg J."/>
            <person name="Thallinger G."/>
            <person name="Levin D.B."/>
            <person name="Zhang X."/>
            <person name="Alvare G."/>
            <person name="Fristensky B."/>
            <person name="Sparling R."/>
        </authorList>
    </citation>
    <scope>NUCLEOTIDE SEQUENCE [LARGE SCALE GENOMIC DNA]</scope>
    <source>
        <strain evidence="3 4">DSM 2910</strain>
    </source>
</reference>
<dbReference type="PANTHER" id="PTHR44998">
    <property type="match status" value="1"/>
</dbReference>
<feature type="repeat" description="TPR" evidence="1">
    <location>
        <begin position="220"/>
        <end position="253"/>
    </location>
</feature>
<dbReference type="PROSITE" id="PS50005">
    <property type="entry name" value="TPR"/>
    <property type="match status" value="4"/>
</dbReference>
<evidence type="ECO:0000256" key="2">
    <source>
        <dbReference type="SAM" id="Phobius"/>
    </source>
</evidence>
<feature type="transmembrane region" description="Helical" evidence="2">
    <location>
        <begin position="7"/>
        <end position="26"/>
    </location>
</feature>
<keyword evidence="2" id="KW-0812">Transmembrane</keyword>
<organism evidence="3 4">
    <name type="scientific">Thermoclostridium stercorarium subsp. thermolacticum DSM 2910</name>
    <dbReference type="NCBI Taxonomy" id="1121336"/>
    <lineage>
        <taxon>Bacteria</taxon>
        <taxon>Bacillati</taxon>
        <taxon>Bacillota</taxon>
        <taxon>Clostridia</taxon>
        <taxon>Eubacteriales</taxon>
        <taxon>Oscillospiraceae</taxon>
        <taxon>Thermoclostridium</taxon>
    </lineage>
</organism>
<dbReference type="Proteomes" id="UP000092971">
    <property type="component" value="Chromosome"/>
</dbReference>
<evidence type="ECO:0000256" key="1">
    <source>
        <dbReference type="PROSITE-ProRule" id="PRU00339"/>
    </source>
</evidence>
<accession>A0A1B1YDT3</accession>
<dbReference type="OrthoDB" id="369370at2"/>
<proteinExistence type="predicted"/>
<dbReference type="GO" id="GO:0006493">
    <property type="term" value="P:protein O-linked glycosylation"/>
    <property type="evidence" value="ECO:0007669"/>
    <property type="project" value="TreeGrafter"/>
</dbReference>
<evidence type="ECO:0000313" key="4">
    <source>
        <dbReference type="Proteomes" id="UP000092971"/>
    </source>
</evidence>
<sequence length="276" mass="31690">MKQKSSLSFLTWGLIPLIVLLILFRISKTAGILGMLAYLVLIFVYNINLFYQIKGQTEYSKGNLQMAEKWFKKAAESGKANADVLVNYGFILFKEGKLKEAEEAFSKAMQKSKNQDEKNRVKSNLALVIWKKGELDKAFGMLKEVIAEYKTTAVYGSLGYLAIEKGDLDEALKINLEAYDYNSDNAIILDNLAHLYHLRGEMDKAGEMFEKLMEKKPHFPEAYYDYGKYLEDAGELDKAREMYEKALKCTFNFNNTITREQVQKELDRVNEKLKGN</sequence>
<dbReference type="Pfam" id="PF13181">
    <property type="entry name" value="TPR_8"/>
    <property type="match status" value="2"/>
</dbReference>
<feature type="transmembrane region" description="Helical" evidence="2">
    <location>
        <begin position="32"/>
        <end position="51"/>
    </location>
</feature>
<dbReference type="SMART" id="SM00028">
    <property type="entry name" value="TPR"/>
    <property type="match status" value="5"/>
</dbReference>
<dbReference type="EMBL" id="CP014672">
    <property type="protein sequence ID" value="ANW98921.1"/>
    <property type="molecule type" value="Genomic_DNA"/>
</dbReference>